<comment type="caution">
    <text evidence="1">The sequence shown here is derived from an EMBL/GenBank/DDBJ whole genome shotgun (WGS) entry which is preliminary data.</text>
</comment>
<dbReference type="PATRIC" id="fig|1231377.3.peg.195"/>
<name>K2PPS5_9LACT</name>
<gene>
    <name evidence="1" type="ORF">C426_0196</name>
</gene>
<reference evidence="1 2" key="1">
    <citation type="journal article" date="2012" name="J. Bacteriol.">
        <title>Genome Sequence of the Bacteriocin-Producing Strain Lactococcus garvieae DCC43.</title>
        <authorList>
            <person name="Gabrielsen C."/>
            <person name="Brede D.A."/>
            <person name="Hernandez P.E."/>
            <person name="Nes I.F."/>
            <person name="Diep D.B."/>
        </authorList>
    </citation>
    <scope>NUCLEOTIDE SEQUENCE [LARGE SCALE GENOMIC DNA]</scope>
    <source>
        <strain evidence="1 2">DCC43</strain>
    </source>
</reference>
<evidence type="ECO:0000313" key="2">
    <source>
        <dbReference type="Proteomes" id="UP000006787"/>
    </source>
</evidence>
<evidence type="ECO:0000313" key="1">
    <source>
        <dbReference type="EMBL" id="EKF52314.1"/>
    </source>
</evidence>
<sequence length="41" mass="5005">MNLKQHFLNYKIKKRVEKFSLFFDGLIEVLGYEKLIRSMVK</sequence>
<protein>
    <submittedName>
        <fullName evidence="1">Uncharacterized protein</fullName>
    </submittedName>
</protein>
<proteinExistence type="predicted"/>
<accession>K2PPS5</accession>
<dbReference type="Proteomes" id="UP000006787">
    <property type="component" value="Unassembled WGS sequence"/>
</dbReference>
<organism evidence="1 2">
    <name type="scientific">Lactococcus garvieae DCC43</name>
    <dbReference type="NCBI Taxonomy" id="1231377"/>
    <lineage>
        <taxon>Bacteria</taxon>
        <taxon>Bacillati</taxon>
        <taxon>Bacillota</taxon>
        <taxon>Bacilli</taxon>
        <taxon>Lactobacillales</taxon>
        <taxon>Streptococcaceae</taxon>
        <taxon>Lactococcus</taxon>
    </lineage>
</organism>
<dbReference type="AlphaFoldDB" id="K2PPS5"/>
<dbReference type="EMBL" id="AMQS01000002">
    <property type="protein sequence ID" value="EKF52314.1"/>
    <property type="molecule type" value="Genomic_DNA"/>
</dbReference>